<sequence>MFRTVAAMAVSAVMATTLTLAGSANATAAPTAAPVAVKAVVCTVNDNGVNYRSGPGPQYPVMGTVNKGQKLNAHGQEGSWVMGDPWGGTTGVWIHVAYLDC</sequence>
<evidence type="ECO:0000256" key="1">
    <source>
        <dbReference type="SAM" id="SignalP"/>
    </source>
</evidence>
<dbReference type="InterPro" id="IPR003646">
    <property type="entry name" value="SH3-like_bac-type"/>
</dbReference>
<keyword evidence="4" id="KW-1185">Reference proteome</keyword>
<accession>A0ABZ2QL99</accession>
<gene>
    <name evidence="3" type="ORF">WAB15_13155</name>
</gene>
<dbReference type="Pfam" id="PF08239">
    <property type="entry name" value="SH3_3"/>
    <property type="match status" value="1"/>
</dbReference>
<evidence type="ECO:0000259" key="2">
    <source>
        <dbReference type="Pfam" id="PF08239"/>
    </source>
</evidence>
<reference evidence="3 4" key="1">
    <citation type="submission" date="2024-03" db="EMBL/GenBank/DDBJ databases">
        <title>The complete genome of Streptomyces sirii sp.nov.</title>
        <authorList>
            <person name="Zakalyukina Y.V."/>
            <person name="Belik A.R."/>
            <person name="Biryukov M.V."/>
            <person name="Baturina O.A."/>
            <person name="Kabilov M.R."/>
        </authorList>
    </citation>
    <scope>NUCLEOTIDE SEQUENCE [LARGE SCALE GENOMIC DNA]</scope>
    <source>
        <strain evidence="3 4">BP-8</strain>
    </source>
</reference>
<dbReference type="RefSeq" id="WP_407286334.1">
    <property type="nucleotide sequence ID" value="NZ_CP147982.1"/>
</dbReference>
<dbReference type="Gene3D" id="2.30.30.40">
    <property type="entry name" value="SH3 Domains"/>
    <property type="match status" value="1"/>
</dbReference>
<keyword evidence="1" id="KW-0732">Signal</keyword>
<name>A0ABZ2QL99_9ACTN</name>
<dbReference type="EMBL" id="CP147982">
    <property type="protein sequence ID" value="WXK76868.1"/>
    <property type="molecule type" value="Genomic_DNA"/>
</dbReference>
<organism evidence="3 4">
    <name type="scientific">Streptomyces sirii</name>
    <dbReference type="NCBI Taxonomy" id="3127701"/>
    <lineage>
        <taxon>Bacteria</taxon>
        <taxon>Bacillati</taxon>
        <taxon>Actinomycetota</taxon>
        <taxon>Actinomycetes</taxon>
        <taxon>Kitasatosporales</taxon>
        <taxon>Streptomycetaceae</taxon>
        <taxon>Streptomyces</taxon>
    </lineage>
</organism>
<feature type="domain" description="SH3b" evidence="2">
    <location>
        <begin position="48"/>
        <end position="99"/>
    </location>
</feature>
<proteinExistence type="predicted"/>
<evidence type="ECO:0000313" key="4">
    <source>
        <dbReference type="Proteomes" id="UP001626628"/>
    </source>
</evidence>
<protein>
    <submittedName>
        <fullName evidence="3">SH3 domain-containing protein</fullName>
    </submittedName>
</protein>
<feature type="chain" id="PRO_5045506733" evidence="1">
    <location>
        <begin position="29"/>
        <end position="101"/>
    </location>
</feature>
<dbReference type="Proteomes" id="UP001626628">
    <property type="component" value="Chromosome"/>
</dbReference>
<feature type="signal peptide" evidence="1">
    <location>
        <begin position="1"/>
        <end position="28"/>
    </location>
</feature>
<evidence type="ECO:0000313" key="3">
    <source>
        <dbReference type="EMBL" id="WXK76868.1"/>
    </source>
</evidence>